<dbReference type="PROSITE" id="PS52015">
    <property type="entry name" value="TONB_CTD"/>
    <property type="match status" value="1"/>
</dbReference>
<dbReference type="SUPFAM" id="SSF74653">
    <property type="entry name" value="TolA/TonB C-terminal domain"/>
    <property type="match status" value="1"/>
</dbReference>
<feature type="compositionally biased region" description="Low complexity" evidence="10">
    <location>
        <begin position="169"/>
        <end position="180"/>
    </location>
</feature>
<dbReference type="Gene3D" id="3.30.1150.10">
    <property type="match status" value="1"/>
</dbReference>
<feature type="region of interest" description="Disordered" evidence="10">
    <location>
        <begin position="169"/>
        <end position="214"/>
    </location>
</feature>
<dbReference type="Proteomes" id="UP000295807">
    <property type="component" value="Unassembled WGS sequence"/>
</dbReference>
<dbReference type="Pfam" id="PF13715">
    <property type="entry name" value="CarbopepD_reg_2"/>
    <property type="match status" value="1"/>
</dbReference>
<evidence type="ECO:0000256" key="5">
    <source>
        <dbReference type="ARBA" id="ARBA00022519"/>
    </source>
</evidence>
<name>A0A4R3KWR9_9SPHI</name>
<feature type="region of interest" description="Disordered" evidence="10">
    <location>
        <begin position="143"/>
        <end position="162"/>
    </location>
</feature>
<comment type="caution">
    <text evidence="13">The sequence shown here is derived from an EMBL/GenBank/DDBJ whole genome shotgun (WGS) entry which is preliminary data.</text>
</comment>
<keyword evidence="5" id="KW-0997">Cell inner membrane</keyword>
<evidence type="ECO:0000256" key="8">
    <source>
        <dbReference type="ARBA" id="ARBA00022989"/>
    </source>
</evidence>
<feature type="domain" description="TonB C-terminal" evidence="12">
    <location>
        <begin position="391"/>
        <end position="482"/>
    </location>
</feature>
<dbReference type="RefSeq" id="WP_132127324.1">
    <property type="nucleotide sequence ID" value="NZ_CP042432.1"/>
</dbReference>
<dbReference type="GO" id="GO:0098797">
    <property type="term" value="C:plasma membrane protein complex"/>
    <property type="evidence" value="ECO:0007669"/>
    <property type="project" value="TreeGrafter"/>
</dbReference>
<organism evidence="13 14">
    <name type="scientific">Anseongella ginsenosidimutans</name>
    <dbReference type="NCBI Taxonomy" id="496056"/>
    <lineage>
        <taxon>Bacteria</taxon>
        <taxon>Pseudomonadati</taxon>
        <taxon>Bacteroidota</taxon>
        <taxon>Sphingobacteriia</taxon>
        <taxon>Sphingobacteriales</taxon>
        <taxon>Sphingobacteriaceae</taxon>
        <taxon>Anseongella</taxon>
    </lineage>
</organism>
<accession>A0A4R3KWR9</accession>
<dbReference type="GO" id="GO:0031992">
    <property type="term" value="F:energy transducer activity"/>
    <property type="evidence" value="ECO:0007669"/>
    <property type="project" value="TreeGrafter"/>
</dbReference>
<dbReference type="GO" id="GO:0055085">
    <property type="term" value="P:transmembrane transport"/>
    <property type="evidence" value="ECO:0007669"/>
    <property type="project" value="InterPro"/>
</dbReference>
<keyword evidence="9 11" id="KW-0472">Membrane</keyword>
<evidence type="ECO:0000256" key="11">
    <source>
        <dbReference type="SAM" id="Phobius"/>
    </source>
</evidence>
<dbReference type="Gene3D" id="2.60.40.1120">
    <property type="entry name" value="Carboxypeptidase-like, regulatory domain"/>
    <property type="match status" value="1"/>
</dbReference>
<keyword evidence="7" id="KW-0653">Protein transport</keyword>
<dbReference type="EMBL" id="SMAD01000001">
    <property type="protein sequence ID" value="TCS89841.1"/>
    <property type="molecule type" value="Genomic_DNA"/>
</dbReference>
<evidence type="ECO:0000256" key="1">
    <source>
        <dbReference type="ARBA" id="ARBA00004383"/>
    </source>
</evidence>
<feature type="transmembrane region" description="Helical" evidence="11">
    <location>
        <begin position="85"/>
        <end position="104"/>
    </location>
</feature>
<keyword evidence="6 11" id="KW-0812">Transmembrane</keyword>
<proteinExistence type="inferred from homology"/>
<evidence type="ECO:0000313" key="14">
    <source>
        <dbReference type="Proteomes" id="UP000295807"/>
    </source>
</evidence>
<keyword evidence="8 11" id="KW-1133">Transmembrane helix</keyword>
<dbReference type="PANTHER" id="PTHR33446">
    <property type="entry name" value="PROTEIN TONB-RELATED"/>
    <property type="match status" value="1"/>
</dbReference>
<comment type="subcellular location">
    <subcellularLocation>
        <location evidence="1">Cell inner membrane</location>
        <topology evidence="1">Single-pass membrane protein</topology>
        <orientation evidence="1">Periplasmic side</orientation>
    </subcellularLocation>
</comment>
<dbReference type="GO" id="GO:0015031">
    <property type="term" value="P:protein transport"/>
    <property type="evidence" value="ECO:0007669"/>
    <property type="project" value="UniProtKB-KW"/>
</dbReference>
<dbReference type="PANTHER" id="PTHR33446:SF2">
    <property type="entry name" value="PROTEIN TONB"/>
    <property type="match status" value="1"/>
</dbReference>
<evidence type="ECO:0000256" key="7">
    <source>
        <dbReference type="ARBA" id="ARBA00022927"/>
    </source>
</evidence>
<dbReference type="InterPro" id="IPR037682">
    <property type="entry name" value="TonB_C"/>
</dbReference>
<comment type="similarity">
    <text evidence="2">Belongs to the TonB family.</text>
</comment>
<evidence type="ECO:0000259" key="12">
    <source>
        <dbReference type="PROSITE" id="PS52015"/>
    </source>
</evidence>
<evidence type="ECO:0000256" key="10">
    <source>
        <dbReference type="SAM" id="MobiDB-lite"/>
    </source>
</evidence>
<keyword evidence="4" id="KW-1003">Cell membrane</keyword>
<evidence type="ECO:0000256" key="2">
    <source>
        <dbReference type="ARBA" id="ARBA00006555"/>
    </source>
</evidence>
<evidence type="ECO:0000256" key="9">
    <source>
        <dbReference type="ARBA" id="ARBA00023136"/>
    </source>
</evidence>
<dbReference type="SUPFAM" id="SSF49464">
    <property type="entry name" value="Carboxypeptidase regulatory domain-like"/>
    <property type="match status" value="1"/>
</dbReference>
<dbReference type="AlphaFoldDB" id="A0A4R3KWR9"/>
<sequence>MSSEGKYIGHLTPETIREYLGGQLDSTKMHQIETHLLECEFCADAVEGFELSERSHVKTDQALLALRKKLNQKIKEHERPRMMRWPAWSAAAGIALAIAGYVVIKQQEREQELLAIQQSEAFLQTGINDTLIIFMPEDPRPVNPEGLLASNTGYAPQPGEQHAEAAALARDSRAAQAATAKQDETEKQRIEHDPTPDSQIAQAAGAPREGTAKPAAAARQVAAVQQQQMAERTERILDSLPAGNELARAVPGNRAVVVKSPGVQRKPPRTGKVYIRGVKRDTAAEGMKTIRGRVVAGDTMSLPGVSVTVEGTSKSTSTDHLGNFTLQIPKGEHSLVMSMIGFKTDTVRVAEYADNLLLAMQPAEMDLNEVIVVGYSGNSKKAGQVSPTPVIGKAAYEKYLADSLRYPEEALEKQAEGEVVVSFTVRASGRPAAFKIIRSLGYGCDKEAIRLIKEGPDWVSPVVKRGRPQPAEAVQTVKFNLP</sequence>
<dbReference type="InterPro" id="IPR008969">
    <property type="entry name" value="CarboxyPept-like_regulatory"/>
</dbReference>
<keyword evidence="3" id="KW-0813">Transport</keyword>
<keyword evidence="14" id="KW-1185">Reference proteome</keyword>
<dbReference type="Pfam" id="PF03544">
    <property type="entry name" value="TonB_C"/>
    <property type="match status" value="1"/>
</dbReference>
<evidence type="ECO:0000313" key="13">
    <source>
        <dbReference type="EMBL" id="TCS89841.1"/>
    </source>
</evidence>
<evidence type="ECO:0000256" key="6">
    <source>
        <dbReference type="ARBA" id="ARBA00022692"/>
    </source>
</evidence>
<feature type="compositionally biased region" description="Basic and acidic residues" evidence="10">
    <location>
        <begin position="181"/>
        <end position="195"/>
    </location>
</feature>
<protein>
    <submittedName>
        <fullName evidence="13">TonB family protein</fullName>
    </submittedName>
</protein>
<evidence type="ECO:0000256" key="4">
    <source>
        <dbReference type="ARBA" id="ARBA00022475"/>
    </source>
</evidence>
<dbReference type="NCBIfam" id="TIGR01352">
    <property type="entry name" value="tonB_Cterm"/>
    <property type="match status" value="1"/>
</dbReference>
<evidence type="ECO:0000256" key="3">
    <source>
        <dbReference type="ARBA" id="ARBA00022448"/>
    </source>
</evidence>
<reference evidence="13 14" key="1">
    <citation type="submission" date="2019-03" db="EMBL/GenBank/DDBJ databases">
        <title>Genomic Encyclopedia of Type Strains, Phase IV (KMG-IV): sequencing the most valuable type-strain genomes for metagenomic binning, comparative biology and taxonomic classification.</title>
        <authorList>
            <person name="Goeker M."/>
        </authorList>
    </citation>
    <scope>NUCLEOTIDE SEQUENCE [LARGE SCALE GENOMIC DNA]</scope>
    <source>
        <strain evidence="13 14">DSM 21100</strain>
    </source>
</reference>
<dbReference type="InterPro" id="IPR006260">
    <property type="entry name" value="TonB/TolA_C"/>
</dbReference>
<dbReference type="OrthoDB" id="1112758at2"/>
<gene>
    <name evidence="13" type="ORF">EDD80_10138</name>
</gene>
<dbReference type="InterPro" id="IPR051045">
    <property type="entry name" value="TonB-dependent_transducer"/>
</dbReference>